<dbReference type="SUPFAM" id="SSF102114">
    <property type="entry name" value="Radical SAM enzymes"/>
    <property type="match status" value="1"/>
</dbReference>
<dbReference type="InterPro" id="IPR006463">
    <property type="entry name" value="MiaB_methiolase"/>
</dbReference>
<comment type="subunit">
    <text evidence="10">Monomer.</text>
</comment>
<dbReference type="RefSeq" id="WP_208213849.1">
    <property type="nucleotide sequence ID" value="NZ_CP074404.1"/>
</dbReference>
<evidence type="ECO:0000256" key="2">
    <source>
        <dbReference type="ARBA" id="ARBA00022485"/>
    </source>
</evidence>
<reference evidence="15 16" key="1">
    <citation type="submission" date="2021-03" db="EMBL/GenBank/DDBJ databases">
        <title>novel species in genus Cellulomonas.</title>
        <authorList>
            <person name="Zhang G."/>
        </authorList>
    </citation>
    <scope>NUCLEOTIDE SEQUENCE [LARGE SCALE GENOMIC DNA]</scope>
    <source>
        <strain evidence="16">zg-ZUI188</strain>
    </source>
</reference>
<comment type="caution">
    <text evidence="15">The sequence shown here is derived from an EMBL/GenBank/DDBJ whole genome shotgun (WGS) entry which is preliminary data.</text>
</comment>
<keyword evidence="4 10" id="KW-0949">S-adenosyl-L-methionine</keyword>
<evidence type="ECO:0000256" key="1">
    <source>
        <dbReference type="ARBA" id="ARBA00003234"/>
    </source>
</evidence>
<dbReference type="Pfam" id="PF00919">
    <property type="entry name" value="UPF0004"/>
    <property type="match status" value="1"/>
</dbReference>
<dbReference type="InterPro" id="IPR002792">
    <property type="entry name" value="TRAM_dom"/>
</dbReference>
<dbReference type="PROSITE" id="PS50926">
    <property type="entry name" value="TRAM"/>
    <property type="match status" value="1"/>
</dbReference>
<feature type="region of interest" description="Disordered" evidence="11">
    <location>
        <begin position="482"/>
        <end position="508"/>
    </location>
</feature>
<dbReference type="InterPro" id="IPR013848">
    <property type="entry name" value="Methylthiotransferase_N"/>
</dbReference>
<feature type="binding site" evidence="10">
    <location>
        <position position="31"/>
    </location>
    <ligand>
        <name>[4Fe-4S] cluster</name>
        <dbReference type="ChEBI" id="CHEBI:49883"/>
        <label>1</label>
    </ligand>
</feature>
<dbReference type="InterPro" id="IPR020612">
    <property type="entry name" value="Methylthiotransferase_CS"/>
</dbReference>
<feature type="domain" description="MTTase N-terminal" evidence="13">
    <location>
        <begin position="22"/>
        <end position="142"/>
    </location>
</feature>
<comment type="subcellular location">
    <subcellularLocation>
        <location evidence="10">Cytoplasm</location>
    </subcellularLocation>
</comment>
<dbReference type="PROSITE" id="PS51918">
    <property type="entry name" value="RADICAL_SAM"/>
    <property type="match status" value="1"/>
</dbReference>
<evidence type="ECO:0000256" key="9">
    <source>
        <dbReference type="ARBA" id="ARBA00033765"/>
    </source>
</evidence>
<evidence type="ECO:0000256" key="5">
    <source>
        <dbReference type="ARBA" id="ARBA00022694"/>
    </source>
</evidence>
<dbReference type="InterPro" id="IPR006638">
    <property type="entry name" value="Elp3/MiaA/NifB-like_rSAM"/>
</dbReference>
<keyword evidence="7 10" id="KW-0408">Iron</keyword>
<evidence type="ECO:0000259" key="12">
    <source>
        <dbReference type="PROSITE" id="PS50926"/>
    </source>
</evidence>
<evidence type="ECO:0000256" key="10">
    <source>
        <dbReference type="HAMAP-Rule" id="MF_01864"/>
    </source>
</evidence>
<feature type="domain" description="Radical SAM core" evidence="14">
    <location>
        <begin position="165"/>
        <end position="395"/>
    </location>
</feature>
<feature type="domain" description="TRAM" evidence="12">
    <location>
        <begin position="398"/>
        <end position="469"/>
    </location>
</feature>
<comment type="cofactor">
    <cofactor evidence="10">
        <name>[4Fe-4S] cluster</name>
        <dbReference type="ChEBI" id="CHEBI:49883"/>
    </cofactor>
    <text evidence="10">Binds 2 [4Fe-4S] clusters. One cluster is coordinated with 3 cysteines and an exchangeable S-adenosyl-L-methionine.</text>
</comment>
<keyword evidence="10" id="KW-0963">Cytoplasm</keyword>
<comment type="catalytic activity">
    <reaction evidence="10">
        <text>N(6)-dimethylallyladenosine(37) in tRNA + (sulfur carrier)-SH + AH2 + 2 S-adenosyl-L-methionine = 2-methylsulfanyl-N(6)-dimethylallyladenosine(37) in tRNA + (sulfur carrier)-H + 5'-deoxyadenosine + L-methionine + A + S-adenosyl-L-homocysteine + 2 H(+)</text>
        <dbReference type="Rhea" id="RHEA:37067"/>
        <dbReference type="Rhea" id="RHEA-COMP:10375"/>
        <dbReference type="Rhea" id="RHEA-COMP:10376"/>
        <dbReference type="Rhea" id="RHEA-COMP:14737"/>
        <dbReference type="Rhea" id="RHEA-COMP:14739"/>
        <dbReference type="ChEBI" id="CHEBI:13193"/>
        <dbReference type="ChEBI" id="CHEBI:15378"/>
        <dbReference type="ChEBI" id="CHEBI:17319"/>
        <dbReference type="ChEBI" id="CHEBI:17499"/>
        <dbReference type="ChEBI" id="CHEBI:29917"/>
        <dbReference type="ChEBI" id="CHEBI:57844"/>
        <dbReference type="ChEBI" id="CHEBI:57856"/>
        <dbReference type="ChEBI" id="CHEBI:59789"/>
        <dbReference type="ChEBI" id="CHEBI:64428"/>
        <dbReference type="ChEBI" id="CHEBI:74415"/>
        <dbReference type="ChEBI" id="CHEBI:74417"/>
        <dbReference type="EC" id="2.8.4.3"/>
    </reaction>
</comment>
<dbReference type="EMBL" id="JAGFBM010000003">
    <property type="protein sequence ID" value="MBO3084361.1"/>
    <property type="molecule type" value="Genomic_DNA"/>
</dbReference>
<sequence length="524" mass="56283">MSTTLPTVLPDVLPPVPDAAARTYLVKTLGCQMNVHDSEHMAGMLEQAGYVAAGPAEVAAEDADVIVINTCAVRENAADKLYGNLGRLASIKRARPGMQIAVGGCLAQKDRTGIVERAPWVDVVFGTHNLDVLPVLLERARHNAAAQVEIEESLKVFPSTLPTRRESVYAGWVSISVGCNNTCTFCIVPHLRGKERDRRPGEILAEVEALVAQGAIEVTLLGQNVNSYGVEFGDRGAFAKLLRAVGAIDGLERVRFTSPHPAAFTDDVIAAMAETPTVMPQLHMPLQSGSDRMLRAMRRSYRSEKFLGILDRVRAAMPDAAITTDIIVGFPGETEEDFAETLRVVEASRFSSAFTFQYSPRPGTPAFDLPDQLPKSVVQERFLRLTALQDRVSQEENQRQVGRTVQVLVAETEGRKDGATHRVTGRAADNRLVHLALPQGAAEVPRPGDLVTVDVTHAAPYHLVADSGLTGGTYVVRRTASGDAWDRRRSGQDEHSHGAAGDSCGTGAAAGPVVLGLPTIGLRG</sequence>
<comment type="function">
    <text evidence="1 10">Catalyzes the methylthiolation of N6-(dimethylallyl)adenosine (i(6)A), leading to the formation of 2-methylthio-N6-(dimethylallyl)adenosine (ms(2)i(6)A) at position 37 in tRNAs that read codons beginning with uridine.</text>
</comment>
<feature type="binding site" evidence="10">
    <location>
        <position position="179"/>
    </location>
    <ligand>
        <name>[4Fe-4S] cluster</name>
        <dbReference type="ChEBI" id="CHEBI:49883"/>
        <label>2</label>
        <note>4Fe-4S-S-AdoMet</note>
    </ligand>
</feature>
<dbReference type="InterPro" id="IPR058240">
    <property type="entry name" value="rSAM_sf"/>
</dbReference>
<feature type="binding site" evidence="10">
    <location>
        <position position="183"/>
    </location>
    <ligand>
        <name>[4Fe-4S] cluster</name>
        <dbReference type="ChEBI" id="CHEBI:49883"/>
        <label>2</label>
        <note>4Fe-4S-S-AdoMet</note>
    </ligand>
</feature>
<proteinExistence type="inferred from homology"/>
<keyword evidence="8 10" id="KW-0411">Iron-sulfur</keyword>
<keyword evidence="3 10" id="KW-0808">Transferase</keyword>
<dbReference type="Pfam" id="PF04055">
    <property type="entry name" value="Radical_SAM"/>
    <property type="match status" value="1"/>
</dbReference>
<name>A0ABS3SF33_9CELL</name>
<dbReference type="InterPro" id="IPR005839">
    <property type="entry name" value="Methylthiotransferase"/>
</dbReference>
<evidence type="ECO:0000256" key="3">
    <source>
        <dbReference type="ARBA" id="ARBA00022679"/>
    </source>
</evidence>
<dbReference type="EC" id="2.8.4.3" evidence="9 10"/>
<dbReference type="NCBIfam" id="TIGR00089">
    <property type="entry name" value="MiaB/RimO family radical SAM methylthiotransferase"/>
    <property type="match status" value="1"/>
</dbReference>
<dbReference type="InterPro" id="IPR007197">
    <property type="entry name" value="rSAM"/>
</dbReference>
<dbReference type="Gene3D" id="3.40.50.12160">
    <property type="entry name" value="Methylthiotransferase, N-terminal domain"/>
    <property type="match status" value="1"/>
</dbReference>
<dbReference type="SFLD" id="SFLDG01061">
    <property type="entry name" value="methylthiotransferase"/>
    <property type="match status" value="1"/>
</dbReference>
<dbReference type="PROSITE" id="PS01278">
    <property type="entry name" value="MTTASE_RADICAL"/>
    <property type="match status" value="1"/>
</dbReference>
<evidence type="ECO:0000256" key="6">
    <source>
        <dbReference type="ARBA" id="ARBA00022723"/>
    </source>
</evidence>
<dbReference type="InterPro" id="IPR038135">
    <property type="entry name" value="Methylthiotransferase_N_sf"/>
</dbReference>
<evidence type="ECO:0000256" key="4">
    <source>
        <dbReference type="ARBA" id="ARBA00022691"/>
    </source>
</evidence>
<feature type="binding site" evidence="10">
    <location>
        <position position="186"/>
    </location>
    <ligand>
        <name>[4Fe-4S] cluster</name>
        <dbReference type="ChEBI" id="CHEBI:49883"/>
        <label>2</label>
        <note>4Fe-4S-S-AdoMet</note>
    </ligand>
</feature>
<dbReference type="InterPro" id="IPR023404">
    <property type="entry name" value="rSAM_horseshoe"/>
</dbReference>
<evidence type="ECO:0000313" key="16">
    <source>
        <dbReference type="Proteomes" id="UP000678317"/>
    </source>
</evidence>
<dbReference type="PANTHER" id="PTHR43020">
    <property type="entry name" value="CDK5 REGULATORY SUBUNIT-ASSOCIATED PROTEIN 1"/>
    <property type="match status" value="1"/>
</dbReference>
<dbReference type="Gene3D" id="3.80.30.20">
    <property type="entry name" value="tm_1862 like domain"/>
    <property type="match status" value="1"/>
</dbReference>
<gene>
    <name evidence="10 15" type="primary">miaB</name>
    <name evidence="15" type="ORF">J4035_06885</name>
</gene>
<dbReference type="CDD" id="cd01335">
    <property type="entry name" value="Radical_SAM"/>
    <property type="match status" value="1"/>
</dbReference>
<evidence type="ECO:0000256" key="11">
    <source>
        <dbReference type="SAM" id="MobiDB-lite"/>
    </source>
</evidence>
<dbReference type="Proteomes" id="UP000678317">
    <property type="component" value="Unassembled WGS sequence"/>
</dbReference>
<dbReference type="SFLD" id="SFLDS00029">
    <property type="entry name" value="Radical_SAM"/>
    <property type="match status" value="1"/>
</dbReference>
<evidence type="ECO:0000313" key="15">
    <source>
        <dbReference type="EMBL" id="MBO3084361.1"/>
    </source>
</evidence>
<comment type="similarity">
    <text evidence="10">Belongs to the methylthiotransferase family. MiaB subfamily.</text>
</comment>
<organism evidence="15 16">
    <name type="scientific">Cellulomonas fengjieae</name>
    <dbReference type="NCBI Taxonomy" id="2819978"/>
    <lineage>
        <taxon>Bacteria</taxon>
        <taxon>Bacillati</taxon>
        <taxon>Actinomycetota</taxon>
        <taxon>Actinomycetes</taxon>
        <taxon>Micrococcales</taxon>
        <taxon>Cellulomonadaceae</taxon>
        <taxon>Cellulomonas</taxon>
    </lineage>
</organism>
<evidence type="ECO:0000256" key="7">
    <source>
        <dbReference type="ARBA" id="ARBA00023004"/>
    </source>
</evidence>
<evidence type="ECO:0000256" key="8">
    <source>
        <dbReference type="ARBA" id="ARBA00023014"/>
    </source>
</evidence>
<dbReference type="SMART" id="SM00729">
    <property type="entry name" value="Elp3"/>
    <property type="match status" value="1"/>
</dbReference>
<keyword evidence="2 10" id="KW-0004">4Fe-4S</keyword>
<evidence type="ECO:0000259" key="13">
    <source>
        <dbReference type="PROSITE" id="PS51449"/>
    </source>
</evidence>
<accession>A0ABS3SF33</accession>
<evidence type="ECO:0000259" key="14">
    <source>
        <dbReference type="PROSITE" id="PS51918"/>
    </source>
</evidence>
<dbReference type="SFLD" id="SFLDF00273">
    <property type="entry name" value="(dimethylallyl)adenosine_tRNA"/>
    <property type="match status" value="1"/>
</dbReference>
<dbReference type="PANTHER" id="PTHR43020:SF2">
    <property type="entry name" value="MITOCHONDRIAL TRNA METHYLTHIOTRANSFERASE CDK5RAP1"/>
    <property type="match status" value="1"/>
</dbReference>
<dbReference type="PROSITE" id="PS51449">
    <property type="entry name" value="MTTASE_N"/>
    <property type="match status" value="1"/>
</dbReference>
<protein>
    <recommendedName>
        <fullName evidence="9 10">tRNA-2-methylthio-N(6)-dimethylallyladenosine synthase</fullName>
        <ecNumber evidence="9 10">2.8.4.3</ecNumber>
    </recommendedName>
    <alternativeName>
        <fullName evidence="10">(Dimethylallyl)adenosine tRNA methylthiotransferase MiaB</fullName>
    </alternativeName>
    <alternativeName>
        <fullName evidence="10">tRNA-i(6)A37 methylthiotransferase</fullName>
    </alternativeName>
</protein>
<feature type="binding site" evidence="10">
    <location>
        <position position="105"/>
    </location>
    <ligand>
        <name>[4Fe-4S] cluster</name>
        <dbReference type="ChEBI" id="CHEBI:49883"/>
        <label>1</label>
    </ligand>
</feature>
<dbReference type="SFLD" id="SFLDG01082">
    <property type="entry name" value="B12-binding_domain_containing"/>
    <property type="match status" value="1"/>
</dbReference>
<feature type="binding site" evidence="10">
    <location>
        <position position="71"/>
    </location>
    <ligand>
        <name>[4Fe-4S] cluster</name>
        <dbReference type="ChEBI" id="CHEBI:49883"/>
        <label>1</label>
    </ligand>
</feature>
<dbReference type="HAMAP" id="MF_01864">
    <property type="entry name" value="tRNA_metthiotr_MiaB"/>
    <property type="match status" value="1"/>
</dbReference>
<keyword evidence="5 10" id="KW-0819">tRNA processing</keyword>
<keyword evidence="16" id="KW-1185">Reference proteome</keyword>
<dbReference type="NCBIfam" id="TIGR01574">
    <property type="entry name" value="miaB-methiolase"/>
    <property type="match status" value="1"/>
</dbReference>
<feature type="compositionally biased region" description="Basic and acidic residues" evidence="11">
    <location>
        <begin position="484"/>
        <end position="497"/>
    </location>
</feature>
<keyword evidence="6 10" id="KW-0479">Metal-binding</keyword>